<feature type="domain" description="DUF8082" evidence="1">
    <location>
        <begin position="160"/>
        <end position="213"/>
    </location>
</feature>
<sequence length="226" mass="25160">MDKILDEIKSIPGIIGGFIYSSQKGISASNLPAVFKQDRLQTIAKMLIKIYSSGVTCFPDMLEISIYYDESILIIREISASTYLIIVCDPSINENFLAMSLNLIVSDLKKAAITQKEQNNIEQAFVAAKSGKNIPDKNIIDKNIIDGEQLLNQGPISENLKNMQTALAKIAGPMAKIIFIDALNEWVKTSRPSLSSINVLINILEAEINDPEKMDYYRELVSPYIK</sequence>
<reference evidence="2" key="1">
    <citation type="journal article" date="2021" name="Microb. Physiol.">
        <title>Proteogenomic Insights into the Physiology of Marine, Sulfate-Reducing, Filamentous Desulfonema limicola and Desulfonema magnum.</title>
        <authorList>
            <person name="Schnaars V."/>
            <person name="Wohlbrand L."/>
            <person name="Scheve S."/>
            <person name="Hinrichs C."/>
            <person name="Reinhardt R."/>
            <person name="Rabus R."/>
        </authorList>
    </citation>
    <scope>NUCLEOTIDE SEQUENCE</scope>
    <source>
        <strain evidence="2">5ac10</strain>
    </source>
</reference>
<keyword evidence="3" id="KW-1185">Reference proteome</keyword>
<evidence type="ECO:0000259" key="1">
    <source>
        <dbReference type="Pfam" id="PF26309"/>
    </source>
</evidence>
<organism evidence="2 3">
    <name type="scientific">Desulfonema limicola</name>
    <dbReference type="NCBI Taxonomy" id="45656"/>
    <lineage>
        <taxon>Bacteria</taxon>
        <taxon>Pseudomonadati</taxon>
        <taxon>Thermodesulfobacteriota</taxon>
        <taxon>Desulfobacteria</taxon>
        <taxon>Desulfobacterales</taxon>
        <taxon>Desulfococcaceae</taxon>
        <taxon>Desulfonema</taxon>
    </lineage>
</organism>
<dbReference type="AlphaFoldDB" id="A0A975BEI6"/>
<gene>
    <name evidence="2" type="ORF">dnl_63520</name>
</gene>
<protein>
    <recommendedName>
        <fullName evidence="1">DUF8082 domain-containing protein</fullName>
    </recommendedName>
</protein>
<evidence type="ECO:0000313" key="3">
    <source>
        <dbReference type="Proteomes" id="UP000663720"/>
    </source>
</evidence>
<evidence type="ECO:0000313" key="2">
    <source>
        <dbReference type="EMBL" id="QTA83927.1"/>
    </source>
</evidence>
<dbReference type="Proteomes" id="UP000663720">
    <property type="component" value="Chromosome"/>
</dbReference>
<dbReference type="Pfam" id="PF26309">
    <property type="entry name" value="DUF8082"/>
    <property type="match status" value="1"/>
</dbReference>
<dbReference type="KEGG" id="dli:dnl_63520"/>
<proteinExistence type="predicted"/>
<dbReference type="InterPro" id="IPR058395">
    <property type="entry name" value="DUF8082"/>
</dbReference>
<dbReference type="RefSeq" id="WP_207689705.1">
    <property type="nucleotide sequence ID" value="NZ_CP061799.1"/>
</dbReference>
<name>A0A975BEI6_9BACT</name>
<dbReference type="EMBL" id="CP061799">
    <property type="protein sequence ID" value="QTA83927.1"/>
    <property type="molecule type" value="Genomic_DNA"/>
</dbReference>
<accession>A0A975BEI6</accession>